<keyword evidence="2" id="KW-0472">Membrane</keyword>
<evidence type="ECO:0000256" key="1">
    <source>
        <dbReference type="SAM" id="MobiDB-lite"/>
    </source>
</evidence>
<dbReference type="Proteomes" id="UP000683360">
    <property type="component" value="Unassembled WGS sequence"/>
</dbReference>
<evidence type="ECO:0008006" key="5">
    <source>
        <dbReference type="Google" id="ProtNLM"/>
    </source>
</evidence>
<feature type="compositionally biased region" description="Polar residues" evidence="1">
    <location>
        <begin position="20"/>
        <end position="31"/>
    </location>
</feature>
<keyword evidence="2" id="KW-0812">Transmembrane</keyword>
<gene>
    <name evidence="3" type="ORF">MEDL_6643</name>
</gene>
<evidence type="ECO:0000256" key="2">
    <source>
        <dbReference type="SAM" id="Phobius"/>
    </source>
</evidence>
<evidence type="ECO:0000313" key="3">
    <source>
        <dbReference type="EMBL" id="CAG2191437.1"/>
    </source>
</evidence>
<dbReference type="OrthoDB" id="6347385at2759"/>
<dbReference type="EMBL" id="CAJPWZ010000362">
    <property type="protein sequence ID" value="CAG2191437.1"/>
    <property type="molecule type" value="Genomic_DNA"/>
</dbReference>
<feature type="transmembrane region" description="Helical" evidence="2">
    <location>
        <begin position="105"/>
        <end position="130"/>
    </location>
</feature>
<keyword evidence="4" id="KW-1185">Reference proteome</keyword>
<feature type="compositionally biased region" description="Acidic residues" evidence="1">
    <location>
        <begin position="1"/>
        <end position="19"/>
    </location>
</feature>
<name>A0A8S3Q7J7_MYTED</name>
<protein>
    <recommendedName>
        <fullName evidence="5">MARVEL domain-containing protein</fullName>
    </recommendedName>
</protein>
<feature type="transmembrane region" description="Helical" evidence="2">
    <location>
        <begin position="61"/>
        <end position="84"/>
    </location>
</feature>
<feature type="transmembrane region" description="Helical" evidence="2">
    <location>
        <begin position="136"/>
        <end position="154"/>
    </location>
</feature>
<proteinExistence type="predicted"/>
<dbReference type="AlphaFoldDB" id="A0A8S3Q7J7"/>
<reference evidence="3" key="1">
    <citation type="submission" date="2021-03" db="EMBL/GenBank/DDBJ databases">
        <authorList>
            <person name="Bekaert M."/>
        </authorList>
    </citation>
    <scope>NUCLEOTIDE SEQUENCE</scope>
</reference>
<keyword evidence="2" id="KW-1133">Transmembrane helix</keyword>
<feature type="region of interest" description="Disordered" evidence="1">
    <location>
        <begin position="1"/>
        <end position="31"/>
    </location>
</feature>
<comment type="caution">
    <text evidence="3">The sequence shown here is derived from an EMBL/GenBank/DDBJ whole genome shotgun (WGS) entry which is preliminary data.</text>
</comment>
<evidence type="ECO:0000313" key="4">
    <source>
        <dbReference type="Proteomes" id="UP000683360"/>
    </source>
</evidence>
<organism evidence="3 4">
    <name type="scientific">Mytilus edulis</name>
    <name type="common">Blue mussel</name>
    <dbReference type="NCBI Taxonomy" id="6550"/>
    <lineage>
        <taxon>Eukaryota</taxon>
        <taxon>Metazoa</taxon>
        <taxon>Spiralia</taxon>
        <taxon>Lophotrochozoa</taxon>
        <taxon>Mollusca</taxon>
        <taxon>Bivalvia</taxon>
        <taxon>Autobranchia</taxon>
        <taxon>Pteriomorphia</taxon>
        <taxon>Mytilida</taxon>
        <taxon>Mytiloidea</taxon>
        <taxon>Mytilidae</taxon>
        <taxon>Mytilinae</taxon>
        <taxon>Mytilus</taxon>
    </lineage>
</organism>
<accession>A0A8S3Q7J7</accession>
<sequence length="175" mass="19586">MMDQEENVVAEPLTDDEPASESSTTIQNMNYSGPKVPFDAKDKTPNYDAEEKIALFIDKSYIKSCIGLLRLIQVIFSMIALISLTTAGKKDGDFLQLPLSWHFRVMVFVLLLTSMTSLTLWIINATGLILALPLNWYLLDTVVYSMFSFLYLVGTSLEKMILISMEDAGVTSPEL</sequence>